<dbReference type="GO" id="GO:1903189">
    <property type="term" value="P:glyoxal metabolic process"/>
    <property type="evidence" value="ECO:0007669"/>
    <property type="project" value="TreeGrafter"/>
</dbReference>
<dbReference type="Proteomes" id="UP001140949">
    <property type="component" value="Unassembled WGS sequence"/>
</dbReference>
<keyword evidence="2" id="KW-0677">Repeat</keyword>
<accession>A0AAX6EMH4</accession>
<keyword evidence="6" id="KW-1185">Reference proteome</keyword>
<dbReference type="EMBL" id="JANAVB010035616">
    <property type="protein sequence ID" value="KAJ6805129.1"/>
    <property type="molecule type" value="Genomic_DNA"/>
</dbReference>
<dbReference type="CDD" id="cd03135">
    <property type="entry name" value="GATase1_DJ-1"/>
    <property type="match status" value="2"/>
</dbReference>
<feature type="domain" description="DJ-1/PfpI" evidence="4">
    <location>
        <begin position="253"/>
        <end position="414"/>
    </location>
</feature>
<feature type="compositionally biased region" description="Low complexity" evidence="3">
    <location>
        <begin position="31"/>
        <end position="42"/>
    </location>
</feature>
<comment type="caution">
    <text evidence="5">The sequence shown here is derived from an EMBL/GenBank/DDBJ whole genome shotgun (WGS) entry which is preliminary data.</text>
</comment>
<dbReference type="PANTHER" id="PTHR48094">
    <property type="entry name" value="PROTEIN/NUCLEIC ACID DEGLYCASE DJ-1-RELATED"/>
    <property type="match status" value="1"/>
</dbReference>
<dbReference type="SUPFAM" id="SSF52317">
    <property type="entry name" value="Class I glutamine amidotransferase-like"/>
    <property type="match status" value="2"/>
</dbReference>
<dbReference type="InterPro" id="IPR029062">
    <property type="entry name" value="Class_I_gatase-like"/>
</dbReference>
<dbReference type="FunFam" id="3.40.50.880:FF:000015">
    <property type="entry name" value="Protein DJ-1 homolog C"/>
    <property type="match status" value="2"/>
</dbReference>
<evidence type="ECO:0000256" key="3">
    <source>
        <dbReference type="SAM" id="MobiDB-lite"/>
    </source>
</evidence>
<name>A0AAX6EMH4_IRIPA</name>
<reference evidence="5" key="1">
    <citation type="journal article" date="2023" name="GigaByte">
        <title>Genome assembly of the bearded iris, Iris pallida Lam.</title>
        <authorList>
            <person name="Bruccoleri R.E."/>
            <person name="Oakeley E.J."/>
            <person name="Faust A.M.E."/>
            <person name="Altorfer M."/>
            <person name="Dessus-Babus S."/>
            <person name="Burckhardt D."/>
            <person name="Oertli M."/>
            <person name="Naumann U."/>
            <person name="Petersen F."/>
            <person name="Wong J."/>
        </authorList>
    </citation>
    <scope>NUCLEOTIDE SEQUENCE</scope>
    <source>
        <strain evidence="5">GSM-AAB239-AS_SAM_17_03QT</strain>
    </source>
</reference>
<organism evidence="5 6">
    <name type="scientific">Iris pallida</name>
    <name type="common">Sweet iris</name>
    <dbReference type="NCBI Taxonomy" id="29817"/>
    <lineage>
        <taxon>Eukaryota</taxon>
        <taxon>Viridiplantae</taxon>
        <taxon>Streptophyta</taxon>
        <taxon>Embryophyta</taxon>
        <taxon>Tracheophyta</taxon>
        <taxon>Spermatophyta</taxon>
        <taxon>Magnoliopsida</taxon>
        <taxon>Liliopsida</taxon>
        <taxon>Asparagales</taxon>
        <taxon>Iridaceae</taxon>
        <taxon>Iridoideae</taxon>
        <taxon>Irideae</taxon>
        <taxon>Iris</taxon>
    </lineage>
</organism>
<comment type="similarity">
    <text evidence="1">Belongs to the peptidase C56 family.</text>
</comment>
<reference evidence="5" key="2">
    <citation type="submission" date="2023-04" db="EMBL/GenBank/DDBJ databases">
        <authorList>
            <person name="Bruccoleri R.E."/>
            <person name="Oakeley E.J."/>
            <person name="Faust A.-M."/>
            <person name="Dessus-Babus S."/>
            <person name="Altorfer M."/>
            <person name="Burckhardt D."/>
            <person name="Oertli M."/>
            <person name="Naumann U."/>
            <person name="Petersen F."/>
            <person name="Wong J."/>
        </authorList>
    </citation>
    <scope>NUCLEOTIDE SEQUENCE</scope>
    <source>
        <strain evidence="5">GSM-AAB239-AS_SAM_17_03QT</strain>
        <tissue evidence="5">Leaf</tissue>
    </source>
</reference>
<gene>
    <name evidence="5" type="ORF">M6B38_182170</name>
</gene>
<protein>
    <submittedName>
        <fullName evidence="5">Protein DJ-1-like protein C isoform X1</fullName>
    </submittedName>
</protein>
<dbReference type="PANTHER" id="PTHR48094:SF7">
    <property type="entry name" value="PROTEIN DJ-1 HOMOLOG C"/>
    <property type="match status" value="1"/>
</dbReference>
<evidence type="ECO:0000256" key="1">
    <source>
        <dbReference type="ARBA" id="ARBA00008542"/>
    </source>
</evidence>
<evidence type="ECO:0000259" key="4">
    <source>
        <dbReference type="Pfam" id="PF01965"/>
    </source>
</evidence>
<dbReference type="InterPro" id="IPR050325">
    <property type="entry name" value="Prot/Nucl_acid_deglycase"/>
</dbReference>
<dbReference type="InterPro" id="IPR002818">
    <property type="entry name" value="DJ-1/PfpI"/>
</dbReference>
<feature type="region of interest" description="Disordered" evidence="3">
    <location>
        <begin position="18"/>
        <end position="42"/>
    </location>
</feature>
<sequence length="437" mass="46809">MSALSLRPLSCALLSAVDPRPKSTSRRTSKKPTSITPLPNLTPSSSLSKKVLVPIGLGSEEMEAVIMVDVLRRAGADVLLASVEEGLEVEGSSGTKLVADVCISDCADEVFDLVALPGGMPGSARLRDCEILREITSKQAEEKRLYGAICAAPAVALLPWGLLKGKQITCHPAFIGKLPSFRTVKSDIKVSGELTTSRGPGTAFQFALSLVEQLFGVPLAEDVGETLLLHNEDCYQTKEEFNQTEWSFDHTPRVLIPIAHGSMEMEVIILVDILRRARVNVVVASMEKSTEIVASYQTKIVADKFIGDASKSTYDLIILPGEHTGAERFHESKILKRLLKEQKEAGRIYGGTGSSPSILQKQGLLKDKVATAHPAFVSKLTGKVADAAGVVIDGKLITGRGLATMVDFSLAIVNKLFGNGRAKSVGEGIVVEYGTSR</sequence>
<dbReference type="GO" id="GO:0005737">
    <property type="term" value="C:cytoplasm"/>
    <property type="evidence" value="ECO:0007669"/>
    <property type="project" value="TreeGrafter"/>
</dbReference>
<evidence type="ECO:0000313" key="5">
    <source>
        <dbReference type="EMBL" id="KAJ6805129.1"/>
    </source>
</evidence>
<evidence type="ECO:0000256" key="2">
    <source>
        <dbReference type="ARBA" id="ARBA00022737"/>
    </source>
</evidence>
<dbReference type="Gene3D" id="3.40.50.880">
    <property type="match status" value="2"/>
</dbReference>
<proteinExistence type="inferred from homology"/>
<dbReference type="Pfam" id="PF01965">
    <property type="entry name" value="DJ-1_PfpI"/>
    <property type="match status" value="2"/>
</dbReference>
<dbReference type="NCBIfam" id="TIGR01383">
    <property type="entry name" value="not_thiJ"/>
    <property type="match status" value="2"/>
</dbReference>
<dbReference type="InterPro" id="IPR006287">
    <property type="entry name" value="DJ-1"/>
</dbReference>
<dbReference type="AlphaFoldDB" id="A0AAX6EMH4"/>
<feature type="domain" description="DJ-1/PfpI" evidence="4">
    <location>
        <begin position="49"/>
        <end position="213"/>
    </location>
</feature>
<evidence type="ECO:0000313" key="6">
    <source>
        <dbReference type="Proteomes" id="UP001140949"/>
    </source>
</evidence>